<evidence type="ECO:0000313" key="2">
    <source>
        <dbReference type="EMBL" id="QHT97426.1"/>
    </source>
</evidence>
<accession>A0A6C0IYA7</accession>
<feature type="transmembrane region" description="Helical" evidence="1">
    <location>
        <begin position="42"/>
        <end position="66"/>
    </location>
</feature>
<keyword evidence="1" id="KW-0812">Transmembrane</keyword>
<organism evidence="2">
    <name type="scientific">viral metagenome</name>
    <dbReference type="NCBI Taxonomy" id="1070528"/>
    <lineage>
        <taxon>unclassified sequences</taxon>
        <taxon>metagenomes</taxon>
        <taxon>organismal metagenomes</taxon>
    </lineage>
</organism>
<protein>
    <submittedName>
        <fullName evidence="2">Uncharacterized protein</fullName>
    </submittedName>
</protein>
<feature type="transmembrane region" description="Helical" evidence="1">
    <location>
        <begin position="78"/>
        <end position="95"/>
    </location>
</feature>
<dbReference type="AlphaFoldDB" id="A0A6C0IYA7"/>
<proteinExistence type="predicted"/>
<dbReference type="EMBL" id="MN740276">
    <property type="protein sequence ID" value="QHT97426.1"/>
    <property type="molecule type" value="Genomic_DNA"/>
</dbReference>
<keyword evidence="1" id="KW-0472">Membrane</keyword>
<sequence length="100" mass="11850">MENGNFLQLIFDTVDNIMPGIIGFFSGVVVSSKKRFKKYTKYYQSINVFIKWFYTIFTLLYLIYLYKYIGKMVIESSIYTKLLSAAFNVIMLFSSKIRHH</sequence>
<feature type="transmembrane region" description="Helical" evidence="1">
    <location>
        <begin position="6"/>
        <end position="30"/>
    </location>
</feature>
<keyword evidence="1" id="KW-1133">Transmembrane helix</keyword>
<reference evidence="2" key="1">
    <citation type="journal article" date="2020" name="Nature">
        <title>Giant virus diversity and host interactions through global metagenomics.</title>
        <authorList>
            <person name="Schulz F."/>
            <person name="Roux S."/>
            <person name="Paez-Espino D."/>
            <person name="Jungbluth S."/>
            <person name="Walsh D.A."/>
            <person name="Denef V.J."/>
            <person name="McMahon K.D."/>
            <person name="Konstantinidis K.T."/>
            <person name="Eloe-Fadrosh E.A."/>
            <person name="Kyrpides N.C."/>
            <person name="Woyke T."/>
        </authorList>
    </citation>
    <scope>NUCLEOTIDE SEQUENCE</scope>
    <source>
        <strain evidence="2">GVMAG-M-3300025138-11</strain>
    </source>
</reference>
<evidence type="ECO:0000256" key="1">
    <source>
        <dbReference type="SAM" id="Phobius"/>
    </source>
</evidence>
<name>A0A6C0IYA7_9ZZZZ</name>